<feature type="chain" id="PRO_5045197892" description="Tetraspanin" evidence="2">
    <location>
        <begin position="24"/>
        <end position="221"/>
    </location>
</feature>
<reference evidence="3 4" key="1">
    <citation type="submission" date="2024-02" db="EMBL/GenBank/DDBJ databases">
        <authorList>
            <person name="Daric V."/>
            <person name="Darras S."/>
        </authorList>
    </citation>
    <scope>NUCLEOTIDE SEQUENCE [LARGE SCALE GENOMIC DNA]</scope>
</reference>
<proteinExistence type="predicted"/>
<evidence type="ECO:0000313" key="4">
    <source>
        <dbReference type="Proteomes" id="UP001642483"/>
    </source>
</evidence>
<dbReference type="Gene3D" id="1.10.1450.10">
    <property type="entry name" value="Tetraspanin"/>
    <property type="match status" value="1"/>
</dbReference>
<protein>
    <recommendedName>
        <fullName evidence="5">Tetraspanin</fullName>
    </recommendedName>
</protein>
<keyword evidence="1" id="KW-1133">Transmembrane helix</keyword>
<comment type="caution">
    <text evidence="3">The sequence shown here is derived from an EMBL/GenBank/DDBJ whole genome shotgun (WGS) entry which is preliminary data.</text>
</comment>
<feature type="transmembrane region" description="Helical" evidence="1">
    <location>
        <begin position="85"/>
        <end position="112"/>
    </location>
</feature>
<organism evidence="3 4">
    <name type="scientific">Clavelina lepadiformis</name>
    <name type="common">Light-bulb sea squirt</name>
    <name type="synonym">Ascidia lepadiformis</name>
    <dbReference type="NCBI Taxonomy" id="159417"/>
    <lineage>
        <taxon>Eukaryota</taxon>
        <taxon>Metazoa</taxon>
        <taxon>Chordata</taxon>
        <taxon>Tunicata</taxon>
        <taxon>Ascidiacea</taxon>
        <taxon>Aplousobranchia</taxon>
        <taxon>Clavelinidae</taxon>
        <taxon>Clavelina</taxon>
    </lineage>
</organism>
<evidence type="ECO:0000256" key="1">
    <source>
        <dbReference type="SAM" id="Phobius"/>
    </source>
</evidence>
<feature type="signal peptide" evidence="2">
    <location>
        <begin position="1"/>
        <end position="23"/>
    </location>
</feature>
<dbReference type="InterPro" id="IPR008952">
    <property type="entry name" value="Tetraspanin_EC2_sf"/>
</dbReference>
<evidence type="ECO:0000256" key="2">
    <source>
        <dbReference type="SAM" id="SignalP"/>
    </source>
</evidence>
<dbReference type="EMBL" id="CAWYQH010000001">
    <property type="protein sequence ID" value="CAK8672459.1"/>
    <property type="molecule type" value="Genomic_DNA"/>
</dbReference>
<keyword evidence="4" id="KW-1185">Reference proteome</keyword>
<keyword evidence="1" id="KW-0472">Membrane</keyword>
<dbReference type="SUPFAM" id="SSF48652">
    <property type="entry name" value="Tetraspanin"/>
    <property type="match status" value="1"/>
</dbReference>
<keyword evidence="1" id="KW-0812">Transmembrane</keyword>
<sequence>MANFCSMLGIVCATLVVLAPFQAAQIFYAYAEYDNVSSLLPGMSSNAIASLYINIVCLPLSWCVFFASVMQLLPQKDLKCSKLTFGIAIELISIAFVIANVANFAVFAIYAYPGLNSSLLSYFNNYSSDSTTKAAWDRAHSKLQCCAVNGPEDLTATGLTSTVCSGLGCQKAIEINFIMLFLYSLIGQIMAIITGLHGLFPFSKYLSRVSGKLGEWVSNVI</sequence>
<feature type="transmembrane region" description="Helical" evidence="1">
    <location>
        <begin position="177"/>
        <end position="200"/>
    </location>
</feature>
<evidence type="ECO:0008006" key="5">
    <source>
        <dbReference type="Google" id="ProtNLM"/>
    </source>
</evidence>
<gene>
    <name evidence="3" type="ORF">CVLEPA_LOCUS1411</name>
</gene>
<keyword evidence="2" id="KW-0732">Signal</keyword>
<accession>A0ABP0EYA4</accession>
<name>A0ABP0EYA4_CLALP</name>
<evidence type="ECO:0000313" key="3">
    <source>
        <dbReference type="EMBL" id="CAK8672459.1"/>
    </source>
</evidence>
<dbReference type="Proteomes" id="UP001642483">
    <property type="component" value="Unassembled WGS sequence"/>
</dbReference>
<feature type="transmembrane region" description="Helical" evidence="1">
    <location>
        <begin position="47"/>
        <end position="73"/>
    </location>
</feature>